<dbReference type="EMBL" id="UAPV01000001">
    <property type="protein sequence ID" value="SPT69509.1"/>
    <property type="molecule type" value="Genomic_DNA"/>
</dbReference>
<feature type="domain" description="Glycosyltransferase Maf N-terminal" evidence="2">
    <location>
        <begin position="19"/>
        <end position="226"/>
    </location>
</feature>
<evidence type="ECO:0000313" key="3">
    <source>
        <dbReference type="EMBL" id="SPT69509.1"/>
    </source>
</evidence>
<gene>
    <name evidence="3" type="ORF">NCTC13093_00886</name>
</gene>
<evidence type="ECO:0000313" key="4">
    <source>
        <dbReference type="Proteomes" id="UP000250086"/>
    </source>
</evidence>
<evidence type="ECO:0000259" key="2">
    <source>
        <dbReference type="Pfam" id="PF20157"/>
    </source>
</evidence>
<accession>A0A2X0V4S2</accession>
<keyword evidence="4" id="KW-1185">Reference proteome</keyword>
<dbReference type="PANTHER" id="PTHR41786:SF1">
    <property type="entry name" value="6-HYDROXYMETHYLPTERIN DIPHOSPHOKINASE MPTE-LIKE DOMAIN-CONTAINING PROTEIN"/>
    <property type="match status" value="1"/>
</dbReference>
<proteinExistence type="predicted"/>
<evidence type="ECO:0000259" key="1">
    <source>
        <dbReference type="Pfam" id="PF01973"/>
    </source>
</evidence>
<dbReference type="AlphaFoldDB" id="A0A2X0V4S2"/>
<reference evidence="3 4" key="1">
    <citation type="submission" date="2018-06" db="EMBL/GenBank/DDBJ databases">
        <authorList>
            <consortium name="Pathogen Informatics"/>
            <person name="Doyle S."/>
        </authorList>
    </citation>
    <scope>NUCLEOTIDE SEQUENCE [LARGE SCALE GENOMIC DNA]</scope>
    <source>
        <strain evidence="3 4">NCTC13093</strain>
    </source>
</reference>
<dbReference type="Pfam" id="PF20157">
    <property type="entry name" value="Maf_flag10_N"/>
    <property type="match status" value="1"/>
</dbReference>
<dbReference type="PANTHER" id="PTHR41786">
    <property type="entry name" value="MOTILITY ACCESSORY FACTOR MAF"/>
    <property type="match status" value="1"/>
</dbReference>
<organism evidence="3 4">
    <name type="scientific">Anaerobiospirillum thomasii</name>
    <dbReference type="NCBI Taxonomy" id="179995"/>
    <lineage>
        <taxon>Bacteria</taxon>
        <taxon>Pseudomonadati</taxon>
        <taxon>Pseudomonadota</taxon>
        <taxon>Gammaproteobacteria</taxon>
        <taxon>Aeromonadales</taxon>
        <taxon>Succinivibrionaceae</taxon>
        <taxon>Anaerobiospirillum</taxon>
    </lineage>
</organism>
<dbReference type="InterPro" id="IPR002826">
    <property type="entry name" value="MptE-like"/>
</dbReference>
<name>A0A2X0V4S2_9GAMM</name>
<feature type="domain" description="6-hydroxymethylpterin diphosphokinase MptE-like" evidence="1">
    <location>
        <begin position="280"/>
        <end position="436"/>
    </location>
</feature>
<dbReference type="Pfam" id="PF01973">
    <property type="entry name" value="MptE-like"/>
    <property type="match status" value="1"/>
</dbReference>
<sequence>MEHMSPLTDSVKEQLVAFFNTNMRAFERFLPDIYNKFKDYRPKESVSFVQSDLTGEVNLKLTDGSTLYPHEVMSFCQSEVQSFLRREVNYYNYAREHDKYGLFHYKYDTELFDSTPYLQNHRGIIPEHKGKLAFCVMYGIGLGYHIPELLSKVEIANLIIAEQSEDLFYSSLYTINWATVLEFINEQGMGFNLSIGTDKKDLLSDIHEFSNKYGRFLVRGYCDYTHGTGQHNSLLRDYIQDNILRVQLSLGYLDDRLFGISHAAHVLSRPCRLLKRVETGQSIDYPVFIIGSGPSLDKDLDFIAKNQDRVIIFACGSAIEILYRRGIVPDFFVTTERTYELSVPLGMFDTDFLQKVSLISSEVVHPAITALFKEHIICLKNDESIYYLLLQDRKYDDLIYAWESLHLINPLVANCALSATLALGFKDIYLFGVDNGVGSCAYENTHAKSSGLYALNLKKKDGSAADATADLDLKLEGNFGSQVKSNALFVQSACNMSILMEHYIKKQQRDFCVYNCSDGLKIDGTQPLHSADLKLQSAMDKALIKKALLEHTFVYNITHDEIKALVDNARFAQITDSITSLLMTDKCSINEVIRCMQDISYYLYQMLNTKECFYAAMIEGSIQIFFVQAQYLLYTIEDESLALLLAKKVFLYLSYLLEDAKTLLTYLPDYIQHEHLALIDNTIGFEHEHSHPIYNFKEYNIFTKDVIKRLEQGKISFCKRY</sequence>
<protein>
    <submittedName>
        <fullName evidence="3">Uncharacterized protein conserved in bacteria</fullName>
    </submittedName>
</protein>
<dbReference type="InterPro" id="IPR045376">
    <property type="entry name" value="Maf_N"/>
</dbReference>
<dbReference type="Proteomes" id="UP000250086">
    <property type="component" value="Unassembled WGS sequence"/>
</dbReference>